<comment type="subcellular location">
    <subcellularLocation>
        <location evidence="1">Golgi apparatus membrane</location>
        <topology evidence="1">Single-pass type II membrane protein</topology>
    </subcellularLocation>
</comment>
<dbReference type="GO" id="GO:0000139">
    <property type="term" value="C:Golgi membrane"/>
    <property type="evidence" value="ECO:0007669"/>
    <property type="project" value="UniProtKB-SubCell"/>
</dbReference>
<reference evidence="18" key="1">
    <citation type="submission" date="2018-09" db="EMBL/GenBank/DDBJ databases">
        <title>Common duck and Muscovy duck high density SNP chip.</title>
        <authorList>
            <person name="Vignal A."/>
            <person name="Thebault N."/>
            <person name="Warren W.C."/>
        </authorList>
    </citation>
    <scope>NUCLEOTIDE SEQUENCE [LARGE SCALE GENOMIC DNA]</scope>
</reference>
<keyword evidence="19" id="KW-1185">Reference proteome</keyword>
<dbReference type="Gene3D" id="3.90.1480.20">
    <property type="entry name" value="Glycosyl transferase family 29"/>
    <property type="match status" value="1"/>
</dbReference>
<evidence type="ECO:0000313" key="18">
    <source>
        <dbReference type="Ensembl" id="ENSCMMP00000018238.1"/>
    </source>
</evidence>
<comment type="catalytic activity">
    <reaction evidence="15">
        <text>a 3-O-[N-acetyl-alpha-neuraminyl-(2-&gt;3)-beta-D-galactosyl-(1-&gt;3)-N-acetyl-alpha-D-galactosaminyl]-L-threonyl-[protein] + CMP-N-acetyl-beta-neuraminate = a 3-O-{alpha-Neu5Ac-(2-&gt;3)-beta-D-Gal-(1-&gt;3)-[alpha-Neu5Ac-(2-&gt;6)]-alpha-D-GalNAc}-L-threonyl-[protein] + CMP + H(+)</text>
        <dbReference type="Rhea" id="RHEA:81659"/>
        <dbReference type="Rhea" id="RHEA-COMP:14417"/>
        <dbReference type="Rhea" id="RHEA-COMP:16763"/>
        <dbReference type="ChEBI" id="CHEBI:15378"/>
        <dbReference type="ChEBI" id="CHEBI:57812"/>
        <dbReference type="ChEBI" id="CHEBI:60377"/>
        <dbReference type="ChEBI" id="CHEBI:139598"/>
        <dbReference type="ChEBI" id="CHEBI:156398"/>
    </reaction>
    <physiologicalReaction direction="left-to-right" evidence="15">
        <dbReference type="Rhea" id="RHEA:81660"/>
    </physiologicalReaction>
</comment>
<dbReference type="PIRSF" id="PIRSF005557">
    <property type="entry name" value="Sialyl_trans"/>
    <property type="match status" value="1"/>
</dbReference>
<keyword evidence="9" id="KW-0333">Golgi apparatus</keyword>
<reference evidence="18" key="2">
    <citation type="submission" date="2025-08" db="UniProtKB">
        <authorList>
            <consortium name="Ensembl"/>
        </authorList>
    </citation>
    <scope>IDENTIFICATION</scope>
</reference>
<evidence type="ECO:0000256" key="13">
    <source>
        <dbReference type="ARBA" id="ARBA00036348"/>
    </source>
</evidence>
<comment type="similarity">
    <text evidence="3">Belongs to the glycosyltransferase 29 family.</text>
</comment>
<dbReference type="PANTHER" id="PTHR45941:SF4">
    <property type="entry name" value="ST6 N-ACETYLGALACTOSAMINIDE ALPHA-2,6-SIALYLTRANSFERASE 2"/>
    <property type="match status" value="1"/>
</dbReference>
<keyword evidence="4" id="KW-0328">Glycosyltransferase</keyword>
<comment type="catalytic activity">
    <reaction evidence="13">
        <text>a beta-D-galactosyl-(1-&gt;3)-N-acetyl-alpha-D-galactosaminyl derivative + CMP-N-acetyl-beta-neuraminate = a beta-D-galactosyl-(1-&gt;3)-[N-acetyl-alpha-neuraminyl-(2-&gt;6)]-N-acetyl-alpha-D-galactosaminyl derivative + CMP + H(+)</text>
        <dbReference type="Rhea" id="RHEA:11136"/>
        <dbReference type="ChEBI" id="CHEBI:15378"/>
        <dbReference type="ChEBI" id="CHEBI:57812"/>
        <dbReference type="ChEBI" id="CHEBI:60377"/>
        <dbReference type="ChEBI" id="CHEBI:133470"/>
        <dbReference type="ChEBI" id="CHEBI:140764"/>
        <dbReference type="EC" id="2.4.3.3"/>
    </reaction>
    <physiologicalReaction direction="left-to-right" evidence="13">
        <dbReference type="Rhea" id="RHEA:11137"/>
    </physiologicalReaction>
</comment>
<evidence type="ECO:0000256" key="10">
    <source>
        <dbReference type="ARBA" id="ARBA00023136"/>
    </source>
</evidence>
<sequence length="292" mass="31733">MGEPCAKGWAPQAPGLRPGGCCAMGRGRGTPGRGAPPAAPSPNSPSRGCPPVLKASLSLLNTSASGLLVDSRQAAAPCVRCAVVGNGGILNGSRVGAAIDAHHLVFRVNGAITAGFEGDVGNRTSFYVFSTNAMVNALGSYLTRYVFLPDHDRDYLLLRAALTRGSPPPRTSEQPLGPPRRPQDFFGEDLRADKFRMLHPDFIRYLRNRSRGVLSPAPGTGAGQQRAQRRVPQVSAFGFMTPGYRAYSDHYFDRRHKEVQFFVNHDLKLEMQLWQRLQRSGLLRLYTGTEGT</sequence>
<evidence type="ECO:0000256" key="15">
    <source>
        <dbReference type="ARBA" id="ARBA00050664"/>
    </source>
</evidence>
<dbReference type="Ensembl" id="ENSCMMT00000020031.1">
    <property type="protein sequence ID" value="ENSCMMP00000018238.1"/>
    <property type="gene ID" value="ENSCMMG00000011413.1"/>
</dbReference>
<protein>
    <recommendedName>
        <fullName evidence="14">alpha-N-acetylgalactosaminide alpha-2,6-sialyltransferase</fullName>
        <ecNumber evidence="14">2.4.3.3</ecNumber>
    </recommendedName>
</protein>
<feature type="region of interest" description="Disordered" evidence="17">
    <location>
        <begin position="23"/>
        <end position="48"/>
    </location>
</feature>
<evidence type="ECO:0000256" key="4">
    <source>
        <dbReference type="ARBA" id="ARBA00022676"/>
    </source>
</evidence>
<evidence type="ECO:0000256" key="5">
    <source>
        <dbReference type="ARBA" id="ARBA00022679"/>
    </source>
</evidence>
<dbReference type="InterPro" id="IPR001675">
    <property type="entry name" value="Glyco_trans_29"/>
</dbReference>
<keyword evidence="8" id="KW-1133">Transmembrane helix</keyword>
<organism evidence="18 19">
    <name type="scientific">Cairina moschata</name>
    <name type="common">Muscovy duck</name>
    <dbReference type="NCBI Taxonomy" id="8855"/>
    <lineage>
        <taxon>Eukaryota</taxon>
        <taxon>Metazoa</taxon>
        <taxon>Chordata</taxon>
        <taxon>Craniata</taxon>
        <taxon>Vertebrata</taxon>
        <taxon>Euteleostomi</taxon>
        <taxon>Archelosauria</taxon>
        <taxon>Archosauria</taxon>
        <taxon>Dinosauria</taxon>
        <taxon>Saurischia</taxon>
        <taxon>Theropoda</taxon>
        <taxon>Coelurosauria</taxon>
        <taxon>Aves</taxon>
        <taxon>Neognathae</taxon>
        <taxon>Galloanserae</taxon>
        <taxon>Anseriformes</taxon>
        <taxon>Anatidae</taxon>
        <taxon>Anatinae</taxon>
        <taxon>Cairina</taxon>
    </lineage>
</organism>
<keyword evidence="11" id="KW-1015">Disulfide bond</keyword>
<dbReference type="InterPro" id="IPR038578">
    <property type="entry name" value="GT29-like_sf"/>
</dbReference>
<evidence type="ECO:0000256" key="1">
    <source>
        <dbReference type="ARBA" id="ARBA00004323"/>
    </source>
</evidence>
<dbReference type="Pfam" id="PF00777">
    <property type="entry name" value="Glyco_transf_29"/>
    <property type="match status" value="1"/>
</dbReference>
<feature type="compositionally biased region" description="Pro residues" evidence="17">
    <location>
        <begin position="166"/>
        <end position="180"/>
    </location>
</feature>
<evidence type="ECO:0000256" key="3">
    <source>
        <dbReference type="ARBA" id="ARBA00006003"/>
    </source>
</evidence>
<dbReference type="EC" id="2.4.3.3" evidence="14"/>
<evidence type="ECO:0000256" key="12">
    <source>
        <dbReference type="ARBA" id="ARBA00023180"/>
    </source>
</evidence>
<keyword evidence="6" id="KW-0812">Transmembrane</keyword>
<dbReference type="GO" id="GO:0001665">
    <property type="term" value="F:alpha-N-acetylgalactosaminide alpha-2,6-sialyltransferase activity"/>
    <property type="evidence" value="ECO:0007669"/>
    <property type="project" value="UniProtKB-EC"/>
</dbReference>
<accession>A0A8C3CBH3</accession>
<evidence type="ECO:0000313" key="19">
    <source>
        <dbReference type="Proteomes" id="UP000694556"/>
    </source>
</evidence>
<evidence type="ECO:0000256" key="14">
    <source>
        <dbReference type="ARBA" id="ARBA00039109"/>
    </source>
</evidence>
<keyword evidence="5" id="KW-0808">Transferase</keyword>
<comment type="catalytic activity">
    <reaction evidence="16">
        <text>a 3-O-[N-acetyl-alpha-D-galactosaminyl]-L-threonyl-[protein] + CMP-N-acetyl-beta-neuraminate = a 3-O-[N-acetyl-alpha-neuraminosyl-(2-&gt;6)-N-acetyl-alpha-D-galactosaminyl]-L-threonyl-[protein] + CMP + H(+)</text>
        <dbReference type="Rhea" id="RHEA:81643"/>
        <dbReference type="Rhea" id="RHEA-COMP:11689"/>
        <dbReference type="Rhea" id="RHEA-COMP:19720"/>
        <dbReference type="ChEBI" id="CHEBI:15378"/>
        <dbReference type="ChEBI" id="CHEBI:57812"/>
        <dbReference type="ChEBI" id="CHEBI:60377"/>
        <dbReference type="ChEBI" id="CHEBI:87075"/>
        <dbReference type="ChEBI" id="CHEBI:231970"/>
    </reaction>
    <physiologicalReaction direction="left-to-right" evidence="16">
        <dbReference type="Rhea" id="RHEA:81644"/>
    </physiologicalReaction>
</comment>
<feature type="region of interest" description="Disordered" evidence="17">
    <location>
        <begin position="163"/>
        <end position="183"/>
    </location>
</feature>
<evidence type="ECO:0000256" key="16">
    <source>
        <dbReference type="ARBA" id="ARBA00052285"/>
    </source>
</evidence>
<evidence type="ECO:0000256" key="6">
    <source>
        <dbReference type="ARBA" id="ARBA00022692"/>
    </source>
</evidence>
<keyword evidence="12" id="KW-0325">Glycoprotein</keyword>
<keyword evidence="7" id="KW-0735">Signal-anchor</keyword>
<comment type="pathway">
    <text evidence="2">Protein modification; protein glycosylation.</text>
</comment>
<evidence type="ECO:0000256" key="17">
    <source>
        <dbReference type="SAM" id="MobiDB-lite"/>
    </source>
</evidence>
<evidence type="ECO:0000256" key="2">
    <source>
        <dbReference type="ARBA" id="ARBA00004922"/>
    </source>
</evidence>
<evidence type="ECO:0000256" key="9">
    <source>
        <dbReference type="ARBA" id="ARBA00023034"/>
    </source>
</evidence>
<evidence type="ECO:0000256" key="7">
    <source>
        <dbReference type="ARBA" id="ARBA00022968"/>
    </source>
</evidence>
<keyword evidence="10" id="KW-0472">Membrane</keyword>
<proteinExistence type="inferred from homology"/>
<reference evidence="18" key="3">
    <citation type="submission" date="2025-09" db="UniProtKB">
        <authorList>
            <consortium name="Ensembl"/>
        </authorList>
    </citation>
    <scope>IDENTIFICATION</scope>
</reference>
<dbReference type="Proteomes" id="UP000694556">
    <property type="component" value="Chromosome 19"/>
</dbReference>
<dbReference type="PANTHER" id="PTHR45941">
    <property type="entry name" value="ALPHA-N-ACETYLGALACTOSAMINIDE ALPHA-2,6-SIALYLTRANSFERASE 2-LIKE-RELATED"/>
    <property type="match status" value="1"/>
</dbReference>
<evidence type="ECO:0000256" key="8">
    <source>
        <dbReference type="ARBA" id="ARBA00022989"/>
    </source>
</evidence>
<dbReference type="AlphaFoldDB" id="A0A8C3CBH3"/>
<evidence type="ECO:0000256" key="11">
    <source>
        <dbReference type="ARBA" id="ARBA00023157"/>
    </source>
</evidence>
<dbReference type="InterPro" id="IPR012163">
    <property type="entry name" value="Sialyl_trans"/>
</dbReference>
<name>A0A8C3CBH3_CAIMO</name>